<proteinExistence type="predicted"/>
<dbReference type="Pfam" id="PF13439">
    <property type="entry name" value="Glyco_transf_4"/>
    <property type="match status" value="1"/>
</dbReference>
<keyword evidence="3" id="KW-0808">Transferase</keyword>
<accession>A0A3B1ABD2</accession>
<dbReference type="AlphaFoldDB" id="A0A3B1ABD2"/>
<dbReference type="PANTHER" id="PTHR12526">
    <property type="entry name" value="GLYCOSYLTRANSFERASE"/>
    <property type="match status" value="1"/>
</dbReference>
<dbReference type="InterPro" id="IPR001296">
    <property type="entry name" value="Glyco_trans_1"/>
</dbReference>
<reference evidence="3" key="1">
    <citation type="submission" date="2018-06" db="EMBL/GenBank/DDBJ databases">
        <authorList>
            <person name="Zhirakovskaya E."/>
        </authorList>
    </citation>
    <scope>NUCLEOTIDE SEQUENCE</scope>
</reference>
<dbReference type="Gene3D" id="3.40.50.2000">
    <property type="entry name" value="Glycogen Phosphorylase B"/>
    <property type="match status" value="2"/>
</dbReference>
<feature type="domain" description="Glycosyl transferase family 1" evidence="1">
    <location>
        <begin position="165"/>
        <end position="328"/>
    </location>
</feature>
<protein>
    <submittedName>
        <fullName evidence="3">Putative lipopolysaccharide core biosynthesis glycosyl transferase protein</fullName>
    </submittedName>
</protein>
<dbReference type="EMBL" id="UOFU01000227">
    <property type="protein sequence ID" value="VAX01352.1"/>
    <property type="molecule type" value="Genomic_DNA"/>
</dbReference>
<sequence>MISSLHIIGSGGFGGAERFFVRLVHALHEAGQTVAAVSRPGGMVMPELRPEIEHHGVPLRNVLDLPSRWAIRRLVRERRPDIVQTYMGRATRLTRLKGRGPVHIARLGGFYKLDGYRHAEAWVGNTTAICDYLREGGFPAERVFHIHNFVDLAPPLAEAELTAARASFDIPVDARVISGVGRLVEKKGFQDLLDAFARLPAELEGRPLHLLIAGDGPLSEPLRKQTRALGLESRVHWAGWQRDPAPVYQLAEVFVCPSRHEPLGNVILEAWSHGRPVLSTASHGALELISPDESGVLVPCEEPSRMAETLLALLADEPAQQQIAAAGRTVAGGQYGRTAVVESYLSLYDELLRRLR</sequence>
<evidence type="ECO:0000259" key="1">
    <source>
        <dbReference type="Pfam" id="PF00534"/>
    </source>
</evidence>
<gene>
    <name evidence="3" type="ORF">MNBD_GAMMA20-1495</name>
</gene>
<feature type="domain" description="Glycosyltransferase subfamily 4-like N-terminal" evidence="2">
    <location>
        <begin position="13"/>
        <end position="153"/>
    </location>
</feature>
<evidence type="ECO:0000313" key="3">
    <source>
        <dbReference type="EMBL" id="VAX01352.1"/>
    </source>
</evidence>
<dbReference type="Pfam" id="PF00534">
    <property type="entry name" value="Glycos_transf_1"/>
    <property type="match status" value="1"/>
</dbReference>
<name>A0A3B1ABD2_9ZZZZ</name>
<dbReference type="CDD" id="cd03811">
    <property type="entry name" value="GT4_GT28_WabH-like"/>
    <property type="match status" value="1"/>
</dbReference>
<dbReference type="InterPro" id="IPR028098">
    <property type="entry name" value="Glyco_trans_4-like_N"/>
</dbReference>
<dbReference type="SUPFAM" id="SSF53756">
    <property type="entry name" value="UDP-Glycosyltransferase/glycogen phosphorylase"/>
    <property type="match status" value="1"/>
</dbReference>
<dbReference type="GO" id="GO:0016757">
    <property type="term" value="F:glycosyltransferase activity"/>
    <property type="evidence" value="ECO:0007669"/>
    <property type="project" value="InterPro"/>
</dbReference>
<evidence type="ECO:0000259" key="2">
    <source>
        <dbReference type="Pfam" id="PF13439"/>
    </source>
</evidence>
<organism evidence="3">
    <name type="scientific">hydrothermal vent metagenome</name>
    <dbReference type="NCBI Taxonomy" id="652676"/>
    <lineage>
        <taxon>unclassified sequences</taxon>
        <taxon>metagenomes</taxon>
        <taxon>ecological metagenomes</taxon>
    </lineage>
</organism>